<evidence type="ECO:0000313" key="9">
    <source>
        <dbReference type="Proteomes" id="UP000070352"/>
    </source>
</evidence>
<dbReference type="GO" id="GO:0031071">
    <property type="term" value="F:cysteine desulfurase activity"/>
    <property type="evidence" value="ECO:0007669"/>
    <property type="project" value="UniProtKB-EC"/>
</dbReference>
<dbReference type="EMBL" id="LSKU01000001">
    <property type="protein sequence ID" value="KXG44784.1"/>
    <property type="molecule type" value="Genomic_DNA"/>
</dbReference>
<dbReference type="AlphaFoldDB" id="A0A135L703"/>
<dbReference type="GO" id="GO:0030170">
    <property type="term" value="F:pyridoxal phosphate binding"/>
    <property type="evidence" value="ECO:0007669"/>
    <property type="project" value="InterPro"/>
</dbReference>
<dbReference type="Proteomes" id="UP000070352">
    <property type="component" value="Unassembled WGS sequence"/>
</dbReference>
<evidence type="ECO:0000313" key="8">
    <source>
        <dbReference type="EMBL" id="KXG44784.1"/>
    </source>
</evidence>
<accession>A0A135L703</accession>
<dbReference type="InterPro" id="IPR010969">
    <property type="entry name" value="Cys_dSase-rel_unknwn_funct"/>
</dbReference>
<feature type="domain" description="Aminotransferase class V" evidence="7">
    <location>
        <begin position="2"/>
        <end position="370"/>
    </location>
</feature>
<dbReference type="OrthoDB" id="9804366at2"/>
<reference evidence="8 9" key="1">
    <citation type="submission" date="2016-02" db="EMBL/GenBank/DDBJ databases">
        <title>Draft Genome for Tepidibacillus decaturensis nov. sp. Strain Z9, an Anaerobic, Moderately Thermophilic and Heterotrophic Bacterium from Deep Subsurface of the Illinois Basin, USA.</title>
        <authorList>
            <person name="Dong Y."/>
            <person name="Chang J.Y."/>
            <person name="Sanford R."/>
            <person name="Fouke B.W."/>
        </authorList>
    </citation>
    <scope>NUCLEOTIDE SEQUENCE [LARGE SCALE GENOMIC DNA]</scope>
    <source>
        <strain evidence="8 9">Z9</strain>
    </source>
</reference>
<dbReference type="PANTHER" id="PTHR43586">
    <property type="entry name" value="CYSTEINE DESULFURASE"/>
    <property type="match status" value="1"/>
</dbReference>
<evidence type="ECO:0000259" key="7">
    <source>
        <dbReference type="Pfam" id="PF00266"/>
    </source>
</evidence>
<dbReference type="InterPro" id="IPR010970">
    <property type="entry name" value="Cys_dSase_SufS"/>
</dbReference>
<dbReference type="InterPro" id="IPR000192">
    <property type="entry name" value="Aminotrans_V_dom"/>
</dbReference>
<gene>
    <name evidence="8" type="ORF">U473_12685</name>
</gene>
<dbReference type="Gene3D" id="3.90.1150.10">
    <property type="entry name" value="Aspartate Aminotransferase, domain 1"/>
    <property type="match status" value="1"/>
</dbReference>
<comment type="cofactor">
    <cofactor evidence="1">
        <name>pyridoxal 5'-phosphate</name>
        <dbReference type="ChEBI" id="CHEBI:597326"/>
    </cofactor>
</comment>
<dbReference type="PANTHER" id="PTHR43586:SF4">
    <property type="entry name" value="ISOPENICILLIN N EPIMERASE"/>
    <property type="match status" value="1"/>
</dbReference>
<dbReference type="SUPFAM" id="SSF53383">
    <property type="entry name" value="PLP-dependent transferases"/>
    <property type="match status" value="1"/>
</dbReference>
<proteinExistence type="inferred from homology"/>
<dbReference type="PIRSF" id="PIRSF005572">
    <property type="entry name" value="NifS"/>
    <property type="match status" value="1"/>
</dbReference>
<dbReference type="InterPro" id="IPR015421">
    <property type="entry name" value="PyrdxlP-dep_Trfase_major"/>
</dbReference>
<dbReference type="NCBIfam" id="TIGR01977">
    <property type="entry name" value="am_tr_V_EF2568"/>
    <property type="match status" value="1"/>
</dbReference>
<dbReference type="EC" id="2.8.1.7" evidence="3"/>
<protein>
    <recommendedName>
        <fullName evidence="3">cysteine desulfurase</fullName>
        <ecNumber evidence="3">2.8.1.7</ecNumber>
    </recommendedName>
</protein>
<comment type="similarity">
    <text evidence="2">Belongs to the class-V pyridoxal-phosphate-dependent aminotransferase family. Csd subfamily.</text>
</comment>
<evidence type="ECO:0000256" key="2">
    <source>
        <dbReference type="ARBA" id="ARBA00010447"/>
    </source>
</evidence>
<organism evidence="8 9">
    <name type="scientific">Tepidibacillus decaturensis</name>
    <dbReference type="NCBI Taxonomy" id="1413211"/>
    <lineage>
        <taxon>Bacteria</taxon>
        <taxon>Bacillati</taxon>
        <taxon>Bacillota</taxon>
        <taxon>Bacilli</taxon>
        <taxon>Bacillales</taxon>
        <taxon>Bacillaceae</taxon>
        <taxon>Tepidibacillus</taxon>
    </lineage>
</organism>
<keyword evidence="5" id="KW-0663">Pyridoxal phosphate</keyword>
<keyword evidence="4" id="KW-0808">Transferase</keyword>
<dbReference type="InterPro" id="IPR015424">
    <property type="entry name" value="PyrdxlP-dep_Trfase"/>
</dbReference>
<evidence type="ECO:0000256" key="4">
    <source>
        <dbReference type="ARBA" id="ARBA00022679"/>
    </source>
</evidence>
<dbReference type="STRING" id="1413211.U473_12685"/>
<comment type="caution">
    <text evidence="8">The sequence shown here is derived from an EMBL/GenBank/DDBJ whole genome shotgun (WGS) entry which is preliminary data.</text>
</comment>
<evidence type="ECO:0000256" key="3">
    <source>
        <dbReference type="ARBA" id="ARBA00012239"/>
    </source>
</evidence>
<evidence type="ECO:0000256" key="1">
    <source>
        <dbReference type="ARBA" id="ARBA00001933"/>
    </source>
</evidence>
<dbReference type="CDD" id="cd06453">
    <property type="entry name" value="SufS_like"/>
    <property type="match status" value="1"/>
</dbReference>
<name>A0A135L703_9BACI</name>
<dbReference type="Gene3D" id="3.40.640.10">
    <property type="entry name" value="Type I PLP-dependent aspartate aminotransferase-like (Major domain)"/>
    <property type="match status" value="1"/>
</dbReference>
<keyword evidence="9" id="KW-1185">Reference proteome</keyword>
<evidence type="ECO:0000256" key="6">
    <source>
        <dbReference type="ARBA" id="ARBA00050776"/>
    </source>
</evidence>
<dbReference type="RefSeq" id="WP_068726933.1">
    <property type="nucleotide sequence ID" value="NZ_LSKU01000001.1"/>
</dbReference>
<dbReference type="Pfam" id="PF00266">
    <property type="entry name" value="Aminotran_5"/>
    <property type="match status" value="1"/>
</dbReference>
<evidence type="ECO:0000256" key="5">
    <source>
        <dbReference type="ARBA" id="ARBA00022898"/>
    </source>
</evidence>
<dbReference type="InterPro" id="IPR015422">
    <property type="entry name" value="PyrdxlP-dep_Trfase_small"/>
</dbReference>
<comment type="catalytic activity">
    <reaction evidence="6">
        <text>(sulfur carrier)-H + L-cysteine = (sulfur carrier)-SH + L-alanine</text>
        <dbReference type="Rhea" id="RHEA:43892"/>
        <dbReference type="Rhea" id="RHEA-COMP:14737"/>
        <dbReference type="Rhea" id="RHEA-COMP:14739"/>
        <dbReference type="ChEBI" id="CHEBI:29917"/>
        <dbReference type="ChEBI" id="CHEBI:35235"/>
        <dbReference type="ChEBI" id="CHEBI:57972"/>
        <dbReference type="ChEBI" id="CHEBI:64428"/>
        <dbReference type="EC" id="2.8.1.7"/>
    </reaction>
</comment>
<sequence>MIYFDHAASSWPKPEQVIFTLTQFLRENGANPGRGNHKMAAIASEAIYATRVKIAKLLNVQNPNQIVFFMNTTQALNQAIKGFLKKGDHVITSHLEHNSVRRPLEYLRKELGIEITYVKPNEQSKLQLKEIENAIQSNTRLFVFSHASNVLGTIQPIKEIGAIAKKNGIAFLVDAAQTVGRYQIDVKEMNIDLLAFPGHKALLGPQGVGGLYINPSIELSPLIHGGTGNQSEKIDQPKASPNRYESGTLNTVGIVGLGAGIDYIEQQGIEKLKNREWQLTQYLLKGLEQIPQVKWYGPDLHIERVPVVSLQIEGHDSNEVATVLDSHYQIAVRSGFHCAPLAHEICHTESSGLVRVSLGHTNTEKEIDTLLNALKEIISLMM</sequence>
<dbReference type="GO" id="GO:0006534">
    <property type="term" value="P:cysteine metabolic process"/>
    <property type="evidence" value="ECO:0007669"/>
    <property type="project" value="InterPro"/>
</dbReference>
<dbReference type="InterPro" id="IPR016454">
    <property type="entry name" value="Cysteine_dSase"/>
</dbReference>